<proteinExistence type="predicted"/>
<protein>
    <recommendedName>
        <fullName evidence="2">Outer membrane protein beta-barrel domain-containing protein</fullName>
    </recommendedName>
</protein>
<dbReference type="InterPro" id="IPR025665">
    <property type="entry name" value="Beta-barrel_OMP_2"/>
</dbReference>
<reference evidence="3 4" key="1">
    <citation type="submission" date="2018-06" db="EMBL/GenBank/DDBJ databases">
        <authorList>
            <consortium name="Pathogen Informatics"/>
            <person name="Doyle S."/>
        </authorList>
    </citation>
    <scope>NUCLEOTIDE SEQUENCE [LARGE SCALE GENOMIC DNA]</scope>
    <source>
        <strain evidence="3 4">NCTC13067</strain>
    </source>
</reference>
<sequence length="254" mass="28309">MKKLVYLAAALVMPWTAAAQNSHSRLTLTPRIGMTVSDFACCPIHDQYGPKAGFIAGADLEYSLSRTFSLSAGLFYSMQGAKENAVMLTTFTQTPDQETIYTGPTGSTLRIVTGKNAHIDFDRDTSPGYFYLTSPRIYLSYISVPVTVQAHVWKGLALRLGVQWDHLASAHMKAKQETKINGTVRFGDYDQNIKKEFHKDAVAIPIGVSYSYKNIELDARYLWGVTKIADTNDLNDKEVMNSTFAITLGYRFHL</sequence>
<evidence type="ECO:0000259" key="2">
    <source>
        <dbReference type="Pfam" id="PF13568"/>
    </source>
</evidence>
<evidence type="ECO:0000313" key="3">
    <source>
        <dbReference type="EMBL" id="SUB86763.1"/>
    </source>
</evidence>
<dbReference type="RefSeq" id="WP_025068049.1">
    <property type="nucleotide sequence ID" value="NZ_CAUVPN010000017.1"/>
</dbReference>
<feature type="chain" id="PRO_5016812770" description="Outer membrane protein beta-barrel domain-containing protein" evidence="1">
    <location>
        <begin position="20"/>
        <end position="254"/>
    </location>
</feature>
<organism evidence="3 4">
    <name type="scientific">Prevotella denticola</name>
    <dbReference type="NCBI Taxonomy" id="28129"/>
    <lineage>
        <taxon>Bacteria</taxon>
        <taxon>Pseudomonadati</taxon>
        <taxon>Bacteroidota</taxon>
        <taxon>Bacteroidia</taxon>
        <taxon>Bacteroidales</taxon>
        <taxon>Prevotellaceae</taxon>
        <taxon>Prevotella</taxon>
    </lineage>
</organism>
<gene>
    <name evidence="3" type="ORF">NCTC13067_00411</name>
</gene>
<name>A0A379E212_9BACT</name>
<feature type="signal peptide" evidence="1">
    <location>
        <begin position="1"/>
        <end position="19"/>
    </location>
</feature>
<dbReference type="EMBL" id="UGTM01000001">
    <property type="protein sequence ID" value="SUB86763.1"/>
    <property type="molecule type" value="Genomic_DNA"/>
</dbReference>
<dbReference type="Pfam" id="PF13568">
    <property type="entry name" value="OMP_b-brl_2"/>
    <property type="match status" value="1"/>
</dbReference>
<accession>A0A379E212</accession>
<feature type="domain" description="Outer membrane protein beta-barrel" evidence="2">
    <location>
        <begin position="19"/>
        <end position="229"/>
    </location>
</feature>
<evidence type="ECO:0000256" key="1">
    <source>
        <dbReference type="SAM" id="SignalP"/>
    </source>
</evidence>
<dbReference type="Proteomes" id="UP000255469">
    <property type="component" value="Unassembled WGS sequence"/>
</dbReference>
<evidence type="ECO:0000313" key="4">
    <source>
        <dbReference type="Proteomes" id="UP000255469"/>
    </source>
</evidence>
<keyword evidence="1" id="KW-0732">Signal</keyword>
<dbReference type="AlphaFoldDB" id="A0A379E212"/>